<sequence>MYQLGIDVSKATLDICLLLDGVRGRIKTKKLKNDYRAVHVILAWLQQQNCKPEDVHTIMEATGVYHELLATGLHLAGVTVSLANPHRSREFARGMDILIKTDKVDAWMLACYGALKEPEPWSPPPEEIRYLSSLLKRRDLLVADAVREKNRLEKYRSTNTPEILIQSAEKMLLRLNEEIAVLESLLKEHIDSNASLKEDLALLTSIKSVGQQLALNMLVIMRSHEFDSAEQAAAFLGVVPVEKRSGTSVRGRTKMSKIGPPKMRAKLYLSALCGLRFNPLMKSIYERLCLSGKPKMVAVGALMRKLIHWCFGVLRTRHPFDINYQRVDAQSACKAAF</sequence>
<evidence type="ECO:0000259" key="2">
    <source>
        <dbReference type="Pfam" id="PF01548"/>
    </source>
</evidence>
<dbReference type="EMBL" id="CP048110">
    <property type="protein sequence ID" value="QHS49993.1"/>
    <property type="molecule type" value="Genomic_DNA"/>
</dbReference>
<dbReference type="GO" id="GO:0003677">
    <property type="term" value="F:DNA binding"/>
    <property type="evidence" value="ECO:0007669"/>
    <property type="project" value="InterPro"/>
</dbReference>
<dbReference type="Proteomes" id="UP000464389">
    <property type="component" value="Plasmid unnamed2"/>
</dbReference>
<dbReference type="GO" id="GO:0006313">
    <property type="term" value="P:DNA transposition"/>
    <property type="evidence" value="ECO:0007669"/>
    <property type="project" value="InterPro"/>
</dbReference>
<feature type="domain" description="Transposase IS116/IS110/IS902 C-terminal" evidence="3">
    <location>
        <begin position="201"/>
        <end position="286"/>
    </location>
</feature>
<keyword evidence="1" id="KW-0175">Coiled coil</keyword>
<dbReference type="NCBIfam" id="NF033542">
    <property type="entry name" value="transpos_IS110"/>
    <property type="match status" value="1"/>
</dbReference>
<accession>A0A6P1V5L3</accession>
<dbReference type="RefSeq" id="WP_162122771.1">
    <property type="nucleotide sequence ID" value="NZ_CP048110.1"/>
</dbReference>
<protein>
    <submittedName>
        <fullName evidence="4">IS110 family transposase</fullName>
    </submittedName>
</protein>
<evidence type="ECO:0000259" key="3">
    <source>
        <dbReference type="Pfam" id="PF02371"/>
    </source>
</evidence>
<reference evidence="4 5" key="1">
    <citation type="submission" date="2020-01" db="EMBL/GenBank/DDBJ databases">
        <title>Bactrocera dorsalis gut bacteria genome.</title>
        <authorList>
            <person name="Zhang H."/>
            <person name="Cai Z."/>
        </authorList>
    </citation>
    <scope>NUCLEOTIDE SEQUENCE [LARGE SCALE GENOMIC DNA]</scope>
    <source>
        <strain evidence="4 5">BD177</strain>
        <plasmid evidence="4 5">unnamed2</plasmid>
    </source>
</reference>
<dbReference type="Pfam" id="PF02371">
    <property type="entry name" value="Transposase_20"/>
    <property type="match status" value="1"/>
</dbReference>
<gene>
    <name evidence="4" type="ORF">GW952_30710</name>
</gene>
<geneLocation type="plasmid" evidence="4">
    <name>unnamed2</name>
</geneLocation>
<evidence type="ECO:0000256" key="1">
    <source>
        <dbReference type="SAM" id="Coils"/>
    </source>
</evidence>
<feature type="domain" description="Transposase IS110-like N-terminal" evidence="2">
    <location>
        <begin position="4"/>
        <end position="154"/>
    </location>
</feature>
<evidence type="ECO:0000313" key="5">
    <source>
        <dbReference type="Proteomes" id="UP000464389"/>
    </source>
</evidence>
<dbReference type="InterPro" id="IPR003346">
    <property type="entry name" value="Transposase_20"/>
</dbReference>
<dbReference type="GO" id="GO:0004803">
    <property type="term" value="F:transposase activity"/>
    <property type="evidence" value="ECO:0007669"/>
    <property type="project" value="InterPro"/>
</dbReference>
<dbReference type="AlphaFoldDB" id="A0A6P1V5L3"/>
<dbReference type="InterPro" id="IPR002525">
    <property type="entry name" value="Transp_IS110-like_N"/>
</dbReference>
<dbReference type="InterPro" id="IPR047650">
    <property type="entry name" value="Transpos_IS110"/>
</dbReference>
<evidence type="ECO:0000313" key="4">
    <source>
        <dbReference type="EMBL" id="QHS49993.1"/>
    </source>
</evidence>
<organism evidence="4 5">
    <name type="scientific">Klebsiella michiganensis</name>
    <dbReference type="NCBI Taxonomy" id="1134687"/>
    <lineage>
        <taxon>Bacteria</taxon>
        <taxon>Pseudomonadati</taxon>
        <taxon>Pseudomonadota</taxon>
        <taxon>Gammaproteobacteria</taxon>
        <taxon>Enterobacterales</taxon>
        <taxon>Enterobacteriaceae</taxon>
        <taxon>Klebsiella/Raoultella group</taxon>
        <taxon>Klebsiella</taxon>
    </lineage>
</organism>
<dbReference type="Pfam" id="PF01548">
    <property type="entry name" value="DEDD_Tnp_IS110"/>
    <property type="match status" value="1"/>
</dbReference>
<proteinExistence type="predicted"/>
<dbReference type="PANTHER" id="PTHR33055:SF3">
    <property type="entry name" value="PUTATIVE TRANSPOSASE FOR IS117-RELATED"/>
    <property type="match status" value="1"/>
</dbReference>
<name>A0A6P1V5L3_9ENTR</name>
<feature type="coiled-coil region" evidence="1">
    <location>
        <begin position="165"/>
        <end position="192"/>
    </location>
</feature>
<keyword evidence="4" id="KW-0614">Plasmid</keyword>
<dbReference type="PANTHER" id="PTHR33055">
    <property type="entry name" value="TRANSPOSASE FOR INSERTION SEQUENCE ELEMENT IS1111A"/>
    <property type="match status" value="1"/>
</dbReference>